<feature type="compositionally biased region" description="Basic and acidic residues" evidence="1">
    <location>
        <begin position="47"/>
        <end position="58"/>
    </location>
</feature>
<feature type="compositionally biased region" description="Basic residues" evidence="1">
    <location>
        <begin position="72"/>
        <end position="85"/>
    </location>
</feature>
<evidence type="ECO:0000256" key="1">
    <source>
        <dbReference type="SAM" id="MobiDB-lite"/>
    </source>
</evidence>
<protein>
    <submittedName>
        <fullName evidence="2">Uncharacterized protein</fullName>
    </submittedName>
</protein>
<feature type="region of interest" description="Disordered" evidence="1">
    <location>
        <begin position="1"/>
        <end position="85"/>
    </location>
</feature>
<organism evidence="2 3">
    <name type="scientific">Polyplax serrata</name>
    <name type="common">Common mouse louse</name>
    <dbReference type="NCBI Taxonomy" id="468196"/>
    <lineage>
        <taxon>Eukaryota</taxon>
        <taxon>Metazoa</taxon>
        <taxon>Ecdysozoa</taxon>
        <taxon>Arthropoda</taxon>
        <taxon>Hexapoda</taxon>
        <taxon>Insecta</taxon>
        <taxon>Pterygota</taxon>
        <taxon>Neoptera</taxon>
        <taxon>Paraneoptera</taxon>
        <taxon>Psocodea</taxon>
        <taxon>Troctomorpha</taxon>
        <taxon>Phthiraptera</taxon>
        <taxon>Anoplura</taxon>
        <taxon>Polyplacidae</taxon>
        <taxon>Polyplax</taxon>
    </lineage>
</organism>
<keyword evidence="3" id="KW-1185">Reference proteome</keyword>
<evidence type="ECO:0000313" key="2">
    <source>
        <dbReference type="EMBL" id="KAK6632273.1"/>
    </source>
</evidence>
<reference evidence="2 3" key="1">
    <citation type="submission" date="2023-09" db="EMBL/GenBank/DDBJ databases">
        <title>Genomes of two closely related lineages of the louse Polyplax serrata with different host specificities.</title>
        <authorList>
            <person name="Martinu J."/>
            <person name="Tarabai H."/>
            <person name="Stefka J."/>
            <person name="Hypsa V."/>
        </authorList>
    </citation>
    <scope>NUCLEOTIDE SEQUENCE [LARGE SCALE GENOMIC DNA]</scope>
    <source>
        <strain evidence="2">98ZLc_SE</strain>
    </source>
</reference>
<proteinExistence type="predicted"/>
<name>A0ABR1B0C6_POLSC</name>
<dbReference type="Proteomes" id="UP001359485">
    <property type="component" value="Unassembled WGS sequence"/>
</dbReference>
<feature type="compositionally biased region" description="Acidic residues" evidence="1">
    <location>
        <begin position="1"/>
        <end position="18"/>
    </location>
</feature>
<dbReference type="EMBL" id="JAWJWF010000005">
    <property type="protein sequence ID" value="KAK6632273.1"/>
    <property type="molecule type" value="Genomic_DNA"/>
</dbReference>
<accession>A0ABR1B0C6</accession>
<gene>
    <name evidence="2" type="ORF">RUM44_007314</name>
</gene>
<comment type="caution">
    <text evidence="2">The sequence shown here is derived from an EMBL/GenBank/DDBJ whole genome shotgun (WGS) entry which is preliminary data.</text>
</comment>
<feature type="compositionally biased region" description="Polar residues" evidence="1">
    <location>
        <begin position="31"/>
        <end position="40"/>
    </location>
</feature>
<evidence type="ECO:0000313" key="3">
    <source>
        <dbReference type="Proteomes" id="UP001359485"/>
    </source>
</evidence>
<sequence length="85" mass="9907">MGVWGEEEEEEEEKEEEGACVRKCKKKNKRGMSQPTTGGETQVEGAQVRKDALKTKHDQTRRRTTSGWQYKRQNKQIKGKLKKKK</sequence>